<feature type="domain" description="PH" evidence="6">
    <location>
        <begin position="428"/>
        <end position="536"/>
    </location>
</feature>
<dbReference type="InterPro" id="IPR001849">
    <property type="entry name" value="PH_domain"/>
</dbReference>
<evidence type="ECO:0000256" key="2">
    <source>
        <dbReference type="PROSITE-ProRule" id="PRU00192"/>
    </source>
</evidence>
<evidence type="ECO:0000259" key="7">
    <source>
        <dbReference type="PROSITE" id="PS50010"/>
    </source>
</evidence>
<evidence type="ECO:0000256" key="1">
    <source>
        <dbReference type="ARBA" id="ARBA00022443"/>
    </source>
</evidence>
<dbReference type="GO" id="GO:0005085">
    <property type="term" value="F:guanyl-nucleotide exchange factor activity"/>
    <property type="evidence" value="ECO:0007669"/>
    <property type="project" value="InterPro"/>
</dbReference>
<keyword evidence="9" id="KW-1185">Reference proteome</keyword>
<evidence type="ECO:0000256" key="4">
    <source>
        <dbReference type="SAM" id="MobiDB-lite"/>
    </source>
</evidence>
<evidence type="ECO:0000256" key="3">
    <source>
        <dbReference type="SAM" id="Coils"/>
    </source>
</evidence>
<keyword evidence="3" id="KW-0175">Coiled coil</keyword>
<dbReference type="PANTHER" id="PTHR46026">
    <property type="entry name" value="RHO-TYPE GUANINE NUCLEOTIDE EXCHANGE FACTOR, ISOFORM F"/>
    <property type="match status" value="1"/>
</dbReference>
<comment type="caution">
    <text evidence="8">The sequence shown here is derived from an EMBL/GenBank/DDBJ whole genome shotgun (WGS) entry which is preliminary data.</text>
</comment>
<dbReference type="PROSITE" id="PS50010">
    <property type="entry name" value="DH_2"/>
    <property type="match status" value="1"/>
</dbReference>
<sequence length="1417" mass="153215">MLAPDACASVEGPPSMLAASAEPPAAAAIKGIISGTVQIARKVTSSDVQKVAEGHRMPSPPLAARSTSSLPRSASILEPSADEPDLLDPAHRQFCVSIYPYVADKNDELSFAEGQVIRVVRQVNGGWWEGQLGEQVGWFPANHVKKHGPVSEGNDALPTVDPTLQQLDDFRLCTILRNNEIRASTSGAGLNESADDAARIRVLEHILAMEKQYVETLSRFMEEFVHPLAEEEWFPPRDHQAVFGNMAEIMGFEKDLCTMLTHSIAVEHKMGACLLSMTDRFKQVYEEYCANLPQAVTVSTLYARNASMGHFLQSTSANSSPPILHLVSALHKPAQWKNRFLVALHDLLDVTPQNHADRESLNAASGKLDAIVKHIEQVKSGNENQEVVQTLMGQILAWEVSRDALRRNSPDHVLTMVEQGPRLEFFGDLVIEGTLKLSDGVRKRERRFYLLERLLLILKPEHMGKPGEIKFRVVERLPLSSAVLISVPETQDAEGGSLSFQLSYQTDDVKVKSLSITAFNLEQKEKWIASITRQLEGNVGDDDYRIGLSGSKSERSLKWLSSWSEKMRKKRPSIPRLKDLVTQPDQLGHSRADSAPLRTSACRSGSASPPNRIAGRSHSATDIAHSVPARDGLRPHGPEDRSSIPAKHRSSPARAAHSDSSPPASVFTTLSRGRSSLRSLMHSSRSRTTLVSTSGDREDKLANDRGDTNGRSLDVSRSRPPSSYTASITSPSSSPASFLWMQTDVGGGNAAPQTPAPETLIISSEPKPEYDRKQSVSSVNQNIRIAAPVAKGPPHIAVQALERQADLQDGCVRKTDAVLLEPSPATPEPKQPASDVSQVPKEPIAALPTPAAQGPEALLSHTRASDSANFIRQERKEPSGADGRPPSPVDEISIKNRWSHVSRMTVEAPVTEVAPIPERSRRPTVPLYPNRSNPSVSVLSETSFSDWRSPEHWSPSMSVADFGAPRQPHRKSSVANLVQGVKGSLKTLFRRSQSNNALQTPQPRNQDQPQASTSRPPLGQEKRKSSLMDVKDFFFKSRRASTVFLPNSHSTYSLSARGTPREPFAPTTAAVPDMQTEPARFEPVIMRRRMQPAHVMSPPHSTRTSFENVDGGGSPLATVQQKYASLSGCQVVPLPSPLPSAPSSRASLVFVSPEPAVTVDVPVATAHGADEALGQSEVRTAPDSGVYGLLNGAPGKDAVDVPYHFPSRATVASVEVADGNDKADVNSLSAVGADQGVPDDAVSSATTGASPGGGDEGDRHSGRLRSQSLTVERPCEDDLQQHALRAEGDSSSKRVRATSHPHRVLRRARSNLGAFTKTKTAPAATTADQSAANDALDADADAGVAGSRKAPAVPVATATVVTASAAVAAEEYGPVMGQLERRWYTDLAQKCEAMSLEIRELKNHLQAISEDKEGKQV</sequence>
<name>A0AAD5TIX8_9FUNG</name>
<dbReference type="SUPFAM" id="SSF50044">
    <property type="entry name" value="SH3-domain"/>
    <property type="match status" value="1"/>
</dbReference>
<dbReference type="SMART" id="SM00325">
    <property type="entry name" value="RhoGEF"/>
    <property type="match status" value="1"/>
</dbReference>
<feature type="compositionally biased region" description="Basic and acidic residues" evidence="4">
    <location>
        <begin position="1273"/>
        <end position="1292"/>
    </location>
</feature>
<feature type="compositionally biased region" description="Low complexity" evidence="4">
    <location>
        <begin position="1314"/>
        <end position="1332"/>
    </location>
</feature>
<dbReference type="SMART" id="SM00326">
    <property type="entry name" value="SH3"/>
    <property type="match status" value="1"/>
</dbReference>
<evidence type="ECO:0000259" key="5">
    <source>
        <dbReference type="PROSITE" id="PS50002"/>
    </source>
</evidence>
<feature type="region of interest" description="Disordered" evidence="4">
    <location>
        <begin position="994"/>
        <end position="1025"/>
    </location>
</feature>
<feature type="coiled-coil region" evidence="3">
    <location>
        <begin position="1384"/>
        <end position="1411"/>
    </location>
</feature>
<gene>
    <name evidence="8" type="primary">ARHGEF6</name>
    <name evidence="8" type="ORF">HDU87_007836</name>
</gene>
<feature type="domain" description="SH3" evidence="5">
    <location>
        <begin position="90"/>
        <end position="149"/>
    </location>
</feature>
<evidence type="ECO:0000313" key="8">
    <source>
        <dbReference type="EMBL" id="KAJ3172748.1"/>
    </source>
</evidence>
<dbReference type="Gene3D" id="2.30.29.30">
    <property type="entry name" value="Pleckstrin-homology domain (PH domain)/Phosphotyrosine-binding domain (PTB)"/>
    <property type="match status" value="1"/>
</dbReference>
<feature type="compositionally biased region" description="Basic residues" evidence="4">
    <location>
        <begin position="1293"/>
        <end position="1309"/>
    </location>
</feature>
<feature type="region of interest" description="Disordered" evidence="4">
    <location>
        <begin position="47"/>
        <end position="71"/>
    </location>
</feature>
<feature type="compositionally biased region" description="Basic and acidic residues" evidence="4">
    <location>
        <begin position="631"/>
        <end position="642"/>
    </location>
</feature>
<dbReference type="PRINTS" id="PR00452">
    <property type="entry name" value="SH3DOMAIN"/>
</dbReference>
<organism evidence="8 9">
    <name type="scientific">Geranomyces variabilis</name>
    <dbReference type="NCBI Taxonomy" id="109894"/>
    <lineage>
        <taxon>Eukaryota</taxon>
        <taxon>Fungi</taxon>
        <taxon>Fungi incertae sedis</taxon>
        <taxon>Chytridiomycota</taxon>
        <taxon>Chytridiomycota incertae sedis</taxon>
        <taxon>Chytridiomycetes</taxon>
        <taxon>Spizellomycetales</taxon>
        <taxon>Powellomycetaceae</taxon>
        <taxon>Geranomyces</taxon>
    </lineage>
</organism>
<feature type="compositionally biased region" description="Basic and acidic residues" evidence="4">
    <location>
        <begin position="695"/>
        <end position="708"/>
    </location>
</feature>
<dbReference type="PANTHER" id="PTHR46026:SF1">
    <property type="entry name" value="RHO-TYPE GUANINE NUCLEOTIDE EXCHANGE FACTOR, ISOFORM F"/>
    <property type="match status" value="1"/>
</dbReference>
<dbReference type="SUPFAM" id="SSF50729">
    <property type="entry name" value="PH domain-like"/>
    <property type="match status" value="1"/>
</dbReference>
<dbReference type="InterPro" id="IPR001452">
    <property type="entry name" value="SH3_domain"/>
</dbReference>
<feature type="region of interest" description="Disordered" evidence="4">
    <location>
        <begin position="570"/>
        <end position="735"/>
    </location>
</feature>
<feature type="compositionally biased region" description="Polar residues" evidence="4">
    <location>
        <begin position="994"/>
        <end position="1015"/>
    </location>
</feature>
<feature type="region of interest" description="Disordered" evidence="4">
    <location>
        <begin position="821"/>
        <end position="840"/>
    </location>
</feature>
<evidence type="ECO:0000313" key="9">
    <source>
        <dbReference type="Proteomes" id="UP001212152"/>
    </source>
</evidence>
<dbReference type="EMBL" id="JADGJQ010000077">
    <property type="protein sequence ID" value="KAJ3172748.1"/>
    <property type="molecule type" value="Genomic_DNA"/>
</dbReference>
<dbReference type="InterPro" id="IPR035899">
    <property type="entry name" value="DBL_dom_sf"/>
</dbReference>
<feature type="compositionally biased region" description="Low complexity" evidence="4">
    <location>
        <begin position="720"/>
        <end position="735"/>
    </location>
</feature>
<feature type="compositionally biased region" description="Polar residues" evidence="4">
    <location>
        <begin position="658"/>
        <end position="667"/>
    </location>
</feature>
<feature type="domain" description="DH" evidence="7">
    <location>
        <begin position="198"/>
        <end position="378"/>
    </location>
</feature>
<dbReference type="InterPro" id="IPR036028">
    <property type="entry name" value="SH3-like_dom_sf"/>
</dbReference>
<dbReference type="PROSITE" id="PS50002">
    <property type="entry name" value="SH3"/>
    <property type="match status" value="1"/>
</dbReference>
<accession>A0AAD5TIX8</accession>
<dbReference type="Gene3D" id="2.30.30.40">
    <property type="entry name" value="SH3 Domains"/>
    <property type="match status" value="1"/>
</dbReference>
<dbReference type="PROSITE" id="PS50003">
    <property type="entry name" value="PH_DOMAIN"/>
    <property type="match status" value="1"/>
</dbReference>
<dbReference type="GO" id="GO:0005737">
    <property type="term" value="C:cytoplasm"/>
    <property type="evidence" value="ECO:0007669"/>
    <property type="project" value="TreeGrafter"/>
</dbReference>
<reference evidence="8" key="1">
    <citation type="submission" date="2020-05" db="EMBL/GenBank/DDBJ databases">
        <title>Phylogenomic resolution of chytrid fungi.</title>
        <authorList>
            <person name="Stajich J.E."/>
            <person name="Amses K."/>
            <person name="Simmons R."/>
            <person name="Seto K."/>
            <person name="Myers J."/>
            <person name="Bonds A."/>
            <person name="Quandt C.A."/>
            <person name="Barry K."/>
            <person name="Liu P."/>
            <person name="Grigoriev I."/>
            <person name="Longcore J.E."/>
            <person name="James T.Y."/>
        </authorList>
    </citation>
    <scope>NUCLEOTIDE SEQUENCE</scope>
    <source>
        <strain evidence="8">JEL0379</strain>
    </source>
</reference>
<keyword evidence="1 2" id="KW-0728">SH3 domain</keyword>
<feature type="compositionally biased region" description="Low complexity" evidence="4">
    <location>
        <begin position="668"/>
        <end position="694"/>
    </location>
</feature>
<dbReference type="Gene3D" id="1.20.900.10">
    <property type="entry name" value="Dbl homology (DH) domain"/>
    <property type="match status" value="1"/>
</dbReference>
<feature type="region of interest" description="Disordered" evidence="4">
    <location>
        <begin position="915"/>
        <end position="938"/>
    </location>
</feature>
<dbReference type="SMART" id="SM00233">
    <property type="entry name" value="PH"/>
    <property type="match status" value="1"/>
</dbReference>
<dbReference type="SUPFAM" id="SSF48065">
    <property type="entry name" value="DBL homology domain (DH-domain)"/>
    <property type="match status" value="1"/>
</dbReference>
<proteinExistence type="predicted"/>
<dbReference type="InterPro" id="IPR000219">
    <property type="entry name" value="DH_dom"/>
</dbReference>
<feature type="region of interest" description="Disordered" evidence="4">
    <location>
        <begin position="1231"/>
        <end position="1332"/>
    </location>
</feature>
<dbReference type="InterPro" id="IPR011993">
    <property type="entry name" value="PH-like_dom_sf"/>
</dbReference>
<protein>
    <submittedName>
        <fullName evidence="8">Rho guanine nucleotide exchange factor 6</fullName>
    </submittedName>
</protein>
<dbReference type="Pfam" id="PF14604">
    <property type="entry name" value="SH3_9"/>
    <property type="match status" value="1"/>
</dbReference>
<dbReference type="Pfam" id="PF00621">
    <property type="entry name" value="RhoGEF"/>
    <property type="match status" value="1"/>
</dbReference>
<dbReference type="Proteomes" id="UP001212152">
    <property type="component" value="Unassembled WGS sequence"/>
</dbReference>
<evidence type="ECO:0000259" key="6">
    <source>
        <dbReference type="PROSITE" id="PS50003"/>
    </source>
</evidence>